<evidence type="ECO:0000256" key="2">
    <source>
        <dbReference type="ARBA" id="ARBA00022679"/>
    </source>
</evidence>
<sequence>MERMMDEERSAAIARDFNRELFCLLGLPADNLTLDATKALLRDKTQQQGNIILSTINVNWVAQSWRDPSFRAAILNSDLVTLDGKPLVWLSRLMGYPMREVVAGSTLIDEINHDKTTAEPLTIFFFGGEDEAGRRAVERVNANRGGLKAVGWLNPGFGSVEEMSRPELIATVNQANPDILLVALGAKKGTAWIEHNRHRLQARIISHLGATVNFLAGTVRRAPQAVRNLGLEWVWRILQEPKLFSRYAADGLLLLRMLLLRLPLWLRYRGWQVRHSRQGHPGSGQWREEDPAVTLLFDADLQAARNPALRDLLRRAALADRDLVLDFQATKFMDGAFLGLLLLLQKQQQKNGRQLALRHTEGRPAQIFHLFGIPAP</sequence>
<comment type="caution">
    <text evidence="4">The sequence shown here is derived from an EMBL/GenBank/DDBJ whole genome shotgun (WGS) entry which is preliminary data.</text>
</comment>
<dbReference type="EMBL" id="DSDS01000005">
    <property type="protein sequence ID" value="HET97120.1"/>
    <property type="molecule type" value="Genomic_DNA"/>
</dbReference>
<dbReference type="SUPFAM" id="SSF52091">
    <property type="entry name" value="SpoIIaa-like"/>
    <property type="match status" value="1"/>
</dbReference>
<dbReference type="CDD" id="cd06533">
    <property type="entry name" value="Glyco_transf_WecG_TagA"/>
    <property type="match status" value="1"/>
</dbReference>
<reference evidence="4" key="1">
    <citation type="journal article" date="2020" name="mSystems">
        <title>Genome- and Community-Level Interaction Insights into Carbon Utilization and Element Cycling Functions of Hydrothermarchaeota in Hydrothermal Sediment.</title>
        <authorList>
            <person name="Zhou Z."/>
            <person name="Liu Y."/>
            <person name="Xu W."/>
            <person name="Pan J."/>
            <person name="Luo Z.H."/>
            <person name="Li M."/>
        </authorList>
    </citation>
    <scope>NUCLEOTIDE SEQUENCE [LARGE SCALE GENOMIC DNA]</scope>
    <source>
        <strain evidence="4">SpSt-1224</strain>
    </source>
</reference>
<keyword evidence="1" id="KW-0328">Glycosyltransferase</keyword>
<dbReference type="InterPro" id="IPR002645">
    <property type="entry name" value="STAS_dom"/>
</dbReference>
<dbReference type="AlphaFoldDB" id="A0A7C2TFA4"/>
<organism evidence="4">
    <name type="scientific">Desulfurivibrio alkaliphilus</name>
    <dbReference type="NCBI Taxonomy" id="427923"/>
    <lineage>
        <taxon>Bacteria</taxon>
        <taxon>Pseudomonadati</taxon>
        <taxon>Thermodesulfobacteriota</taxon>
        <taxon>Desulfobulbia</taxon>
        <taxon>Desulfobulbales</taxon>
        <taxon>Desulfobulbaceae</taxon>
        <taxon>Desulfurivibrio</taxon>
    </lineage>
</organism>
<dbReference type="Proteomes" id="UP000885986">
    <property type="component" value="Unassembled WGS sequence"/>
</dbReference>
<dbReference type="PANTHER" id="PTHR34136">
    <property type="match status" value="1"/>
</dbReference>
<evidence type="ECO:0000259" key="3">
    <source>
        <dbReference type="PROSITE" id="PS50801"/>
    </source>
</evidence>
<dbReference type="NCBIfam" id="TIGR00696">
    <property type="entry name" value="wecG_tagA_cpsF"/>
    <property type="match status" value="1"/>
</dbReference>
<evidence type="ECO:0000256" key="1">
    <source>
        <dbReference type="ARBA" id="ARBA00022676"/>
    </source>
</evidence>
<dbReference type="PROSITE" id="PS50801">
    <property type="entry name" value="STAS"/>
    <property type="match status" value="1"/>
</dbReference>
<dbReference type="Gene3D" id="3.30.750.24">
    <property type="entry name" value="STAS domain"/>
    <property type="match status" value="1"/>
</dbReference>
<accession>A0A7C2TFA4</accession>
<keyword evidence="2" id="KW-0808">Transferase</keyword>
<dbReference type="InterPro" id="IPR036513">
    <property type="entry name" value="STAS_dom_sf"/>
</dbReference>
<dbReference type="InterPro" id="IPR058548">
    <property type="entry name" value="MlaB-like_STAS"/>
</dbReference>
<evidence type="ECO:0000313" key="4">
    <source>
        <dbReference type="EMBL" id="HET97120.1"/>
    </source>
</evidence>
<name>A0A7C2TFA4_9BACT</name>
<dbReference type="Pfam" id="PF13466">
    <property type="entry name" value="STAS_2"/>
    <property type="match status" value="1"/>
</dbReference>
<dbReference type="InterPro" id="IPR004629">
    <property type="entry name" value="WecG_TagA_CpsF"/>
</dbReference>
<dbReference type="Pfam" id="PF03808">
    <property type="entry name" value="Glyco_tran_WecG"/>
    <property type="match status" value="1"/>
</dbReference>
<proteinExistence type="predicted"/>
<feature type="domain" description="STAS" evidence="3">
    <location>
        <begin position="293"/>
        <end position="376"/>
    </location>
</feature>
<protein>
    <submittedName>
        <fullName evidence="4">WecB/TagA/CpsF family glycosyltransferase</fullName>
    </submittedName>
</protein>
<dbReference type="GO" id="GO:0016758">
    <property type="term" value="F:hexosyltransferase activity"/>
    <property type="evidence" value="ECO:0007669"/>
    <property type="project" value="TreeGrafter"/>
</dbReference>
<dbReference type="PANTHER" id="PTHR34136:SF1">
    <property type="entry name" value="UDP-N-ACETYL-D-MANNOSAMINURONIC ACID TRANSFERASE"/>
    <property type="match status" value="1"/>
</dbReference>
<gene>
    <name evidence="4" type="ORF">ENN98_00140</name>
</gene>